<keyword evidence="8" id="KW-1185">Reference proteome</keyword>
<dbReference type="GO" id="GO:0042555">
    <property type="term" value="C:MCM complex"/>
    <property type="evidence" value="ECO:0007669"/>
    <property type="project" value="TreeGrafter"/>
</dbReference>
<dbReference type="InterPro" id="IPR027417">
    <property type="entry name" value="P-loop_NTPase"/>
</dbReference>
<dbReference type="EC" id="3.6.4.12" evidence="1"/>
<keyword evidence="2 5" id="KW-0547">Nucleotide-binding</keyword>
<reference evidence="7 8" key="1">
    <citation type="journal article" date="2020" name="Mol. Plant">
        <title>The Chromosome-Based Rubber Tree Genome Provides New Insights into Spurge Genome Evolution and Rubber Biosynthesis.</title>
        <authorList>
            <person name="Liu J."/>
            <person name="Shi C."/>
            <person name="Shi C.C."/>
            <person name="Li W."/>
            <person name="Zhang Q.J."/>
            <person name="Zhang Y."/>
            <person name="Li K."/>
            <person name="Lu H.F."/>
            <person name="Shi C."/>
            <person name="Zhu S.T."/>
            <person name="Xiao Z.Y."/>
            <person name="Nan H."/>
            <person name="Yue Y."/>
            <person name="Zhu X.G."/>
            <person name="Wu Y."/>
            <person name="Hong X.N."/>
            <person name="Fan G.Y."/>
            <person name="Tong Y."/>
            <person name="Zhang D."/>
            <person name="Mao C.L."/>
            <person name="Liu Y.L."/>
            <person name="Hao S.J."/>
            <person name="Liu W.Q."/>
            <person name="Lv M.Q."/>
            <person name="Zhang H.B."/>
            <person name="Liu Y."/>
            <person name="Hu-Tang G.R."/>
            <person name="Wang J.P."/>
            <person name="Wang J.H."/>
            <person name="Sun Y.H."/>
            <person name="Ni S.B."/>
            <person name="Chen W.B."/>
            <person name="Zhang X.C."/>
            <person name="Jiao Y.N."/>
            <person name="Eichler E.E."/>
            <person name="Li G.H."/>
            <person name="Liu X."/>
            <person name="Gao L.Z."/>
        </authorList>
    </citation>
    <scope>NUCLEOTIDE SEQUENCE [LARGE SCALE GENOMIC DNA]</scope>
    <source>
        <strain evidence="8">cv. GT1</strain>
        <tissue evidence="7">Leaf</tissue>
    </source>
</reference>
<dbReference type="Pfam" id="PF00493">
    <property type="entry name" value="MCM"/>
    <property type="match status" value="2"/>
</dbReference>
<dbReference type="GO" id="GO:0006270">
    <property type="term" value="P:DNA replication initiation"/>
    <property type="evidence" value="ECO:0007669"/>
    <property type="project" value="TreeGrafter"/>
</dbReference>
<comment type="caution">
    <text evidence="7">The sequence shown here is derived from an EMBL/GenBank/DDBJ whole genome shotgun (WGS) entry which is preliminary data.</text>
</comment>
<dbReference type="GO" id="GO:0017116">
    <property type="term" value="F:single-stranded DNA helicase activity"/>
    <property type="evidence" value="ECO:0007669"/>
    <property type="project" value="TreeGrafter"/>
</dbReference>
<evidence type="ECO:0000259" key="6">
    <source>
        <dbReference type="PROSITE" id="PS50051"/>
    </source>
</evidence>
<dbReference type="SMART" id="SM00350">
    <property type="entry name" value="MCM"/>
    <property type="match status" value="1"/>
</dbReference>
<dbReference type="InterPro" id="IPR041562">
    <property type="entry name" value="MCM_lid"/>
</dbReference>
<evidence type="ECO:0000256" key="3">
    <source>
        <dbReference type="ARBA" id="ARBA00022840"/>
    </source>
</evidence>
<dbReference type="PROSITE" id="PS50051">
    <property type="entry name" value="MCM_2"/>
    <property type="match status" value="1"/>
</dbReference>
<evidence type="ECO:0000256" key="5">
    <source>
        <dbReference type="RuleBase" id="RU004070"/>
    </source>
</evidence>
<dbReference type="GO" id="GO:0006271">
    <property type="term" value="P:DNA strand elongation involved in DNA replication"/>
    <property type="evidence" value="ECO:0007669"/>
    <property type="project" value="TreeGrafter"/>
</dbReference>
<dbReference type="GO" id="GO:0000347">
    <property type="term" value="C:THO complex"/>
    <property type="evidence" value="ECO:0007669"/>
    <property type="project" value="UniProtKB-ARBA"/>
</dbReference>
<evidence type="ECO:0000256" key="4">
    <source>
        <dbReference type="ARBA" id="ARBA00023125"/>
    </source>
</evidence>
<comment type="similarity">
    <text evidence="5">Belongs to the MCM family.</text>
</comment>
<dbReference type="PRINTS" id="PR01657">
    <property type="entry name" value="MCMFAMILY"/>
</dbReference>
<sequence>MYKIRGDLHLCLMGDPGVAKSQLLKHIINVAPRLRIFNLFQVLADIGICAIDEFDKMDESDRTAIHEVMEQQTVSIAKAGIITSLNARTAVLAAANPAWSNNFCGGRYELRRTPAENINLPPALLSRFDLLWLILHRADMDSDLEMARHVVYVHRNKESPALVFTPLEPSILRAYISAARRLSPCVPQELEEYIATAYSSIRQDEAKSSAPHSYTTVRTLLSILRISAALARLMFSETVAQSDVDEALRLLQTSKFSLYSDDRQRSGMDAISDIYSILRDEAARTNKLDVSHAHALNWISRKGYSEAQLEECLEEYAALNVWQIHPHTFDIRFIDA</sequence>
<dbReference type="PANTHER" id="PTHR11630">
    <property type="entry name" value="DNA REPLICATION LICENSING FACTOR MCM FAMILY MEMBER"/>
    <property type="match status" value="1"/>
</dbReference>
<dbReference type="Pfam" id="PF17855">
    <property type="entry name" value="MCM_lid"/>
    <property type="match status" value="1"/>
</dbReference>
<gene>
    <name evidence="7" type="ORF">GH714_037932</name>
</gene>
<keyword evidence="3 5" id="KW-0067">ATP-binding</keyword>
<evidence type="ECO:0000256" key="2">
    <source>
        <dbReference type="ARBA" id="ARBA00022741"/>
    </source>
</evidence>
<dbReference type="PANTHER" id="PTHR11630:SF26">
    <property type="entry name" value="DNA REPLICATION LICENSING FACTOR MCM7"/>
    <property type="match status" value="1"/>
</dbReference>
<proteinExistence type="inferred from homology"/>
<evidence type="ECO:0000313" key="7">
    <source>
        <dbReference type="EMBL" id="KAF2304776.1"/>
    </source>
</evidence>
<keyword evidence="4 5" id="KW-0238">DNA-binding</keyword>
<dbReference type="SUPFAM" id="SSF52540">
    <property type="entry name" value="P-loop containing nucleoside triphosphate hydrolases"/>
    <property type="match status" value="1"/>
</dbReference>
<feature type="domain" description="MCM C-terminal AAA(+) ATPase" evidence="6">
    <location>
        <begin position="1"/>
        <end position="150"/>
    </location>
</feature>
<dbReference type="InterPro" id="IPR031327">
    <property type="entry name" value="MCM"/>
</dbReference>
<dbReference type="GO" id="GO:0003697">
    <property type="term" value="F:single-stranded DNA binding"/>
    <property type="evidence" value="ECO:0007669"/>
    <property type="project" value="TreeGrafter"/>
</dbReference>
<organism evidence="7 8">
    <name type="scientific">Hevea brasiliensis</name>
    <name type="common">Para rubber tree</name>
    <name type="synonym">Siphonia brasiliensis</name>
    <dbReference type="NCBI Taxonomy" id="3981"/>
    <lineage>
        <taxon>Eukaryota</taxon>
        <taxon>Viridiplantae</taxon>
        <taxon>Streptophyta</taxon>
        <taxon>Embryophyta</taxon>
        <taxon>Tracheophyta</taxon>
        <taxon>Spermatophyta</taxon>
        <taxon>Magnoliopsida</taxon>
        <taxon>eudicotyledons</taxon>
        <taxon>Gunneridae</taxon>
        <taxon>Pentapetalae</taxon>
        <taxon>rosids</taxon>
        <taxon>fabids</taxon>
        <taxon>Malpighiales</taxon>
        <taxon>Euphorbiaceae</taxon>
        <taxon>Crotonoideae</taxon>
        <taxon>Micrandreae</taxon>
        <taxon>Hevea</taxon>
    </lineage>
</organism>
<dbReference type="GO" id="GO:0000727">
    <property type="term" value="P:double-strand break repair via break-induced replication"/>
    <property type="evidence" value="ECO:0007669"/>
    <property type="project" value="TreeGrafter"/>
</dbReference>
<evidence type="ECO:0000313" key="8">
    <source>
        <dbReference type="Proteomes" id="UP000467840"/>
    </source>
</evidence>
<accession>A0A6A6LXM4</accession>
<dbReference type="Gene3D" id="3.40.50.300">
    <property type="entry name" value="P-loop containing nucleotide triphosphate hydrolases"/>
    <property type="match status" value="2"/>
</dbReference>
<dbReference type="EMBL" id="JAAGAX010000009">
    <property type="protein sequence ID" value="KAF2304776.1"/>
    <property type="molecule type" value="Genomic_DNA"/>
</dbReference>
<dbReference type="AlphaFoldDB" id="A0A6A6LXM4"/>
<dbReference type="InterPro" id="IPR018525">
    <property type="entry name" value="MCM_CS"/>
</dbReference>
<dbReference type="InterPro" id="IPR001208">
    <property type="entry name" value="MCM_dom"/>
</dbReference>
<dbReference type="Pfam" id="PF24901">
    <property type="entry name" value="WHD_MCM7"/>
    <property type="match status" value="1"/>
</dbReference>
<protein>
    <recommendedName>
        <fullName evidence="1">DNA helicase</fullName>
        <ecNumber evidence="1">3.6.4.12</ecNumber>
    </recommendedName>
</protein>
<dbReference type="Proteomes" id="UP000467840">
    <property type="component" value="Chromosome 16"/>
</dbReference>
<dbReference type="PROSITE" id="PS00847">
    <property type="entry name" value="MCM_1"/>
    <property type="match status" value="1"/>
</dbReference>
<evidence type="ECO:0000256" key="1">
    <source>
        <dbReference type="ARBA" id="ARBA00012551"/>
    </source>
</evidence>
<name>A0A6A6LXM4_HEVBR</name>
<dbReference type="GO" id="GO:0005524">
    <property type="term" value="F:ATP binding"/>
    <property type="evidence" value="ECO:0007669"/>
    <property type="project" value="UniProtKB-KW"/>
</dbReference>